<organism evidence="6 7">
    <name type="scientific">Mycena indigotica</name>
    <dbReference type="NCBI Taxonomy" id="2126181"/>
    <lineage>
        <taxon>Eukaryota</taxon>
        <taxon>Fungi</taxon>
        <taxon>Dikarya</taxon>
        <taxon>Basidiomycota</taxon>
        <taxon>Agaricomycotina</taxon>
        <taxon>Agaricomycetes</taxon>
        <taxon>Agaricomycetidae</taxon>
        <taxon>Agaricales</taxon>
        <taxon>Marasmiineae</taxon>
        <taxon>Mycenaceae</taxon>
        <taxon>Mycena</taxon>
    </lineage>
</organism>
<gene>
    <name evidence="6" type="ORF">MIND_00175100</name>
</gene>
<dbReference type="Pfam" id="PF01027">
    <property type="entry name" value="Bax1-I"/>
    <property type="match status" value="1"/>
</dbReference>
<feature type="transmembrane region" description="Helical" evidence="5">
    <location>
        <begin position="108"/>
        <end position="125"/>
    </location>
</feature>
<feature type="transmembrane region" description="Helical" evidence="5">
    <location>
        <begin position="77"/>
        <end position="96"/>
    </location>
</feature>
<sequence length="273" mass="30275">MSSYPVPPPTYTTPQLKPYTDETPLIDVESASEASPLLVSGSIANQIEVNGIPDDFKYGTTVSDSAPQIRKAFVRKVYSILMIQIFATIIIAGTVSQSSQAIDWVMNHLWALFVPAILALVNLILLQWKRHLHPLNLVLLSTFTLLEAYVVGIAVAHYDNQIILQALGITLAVFLALTVFTFQSKYDFAGWGPFLLSAIIVFITTSFVHLLVAPFTHTTDVVITVCGCLVFSAFIVYDTYNVNKRLSPDEFIAGAVSLYLDFLNLFLRILRLQ</sequence>
<feature type="transmembrane region" description="Helical" evidence="5">
    <location>
        <begin position="194"/>
        <end position="215"/>
    </location>
</feature>
<dbReference type="OrthoDB" id="7933078at2759"/>
<comment type="similarity">
    <text evidence="5">Belongs to the BI1 family.</text>
</comment>
<keyword evidence="4 5" id="KW-0472">Membrane</keyword>
<dbReference type="RefSeq" id="XP_037226581.1">
    <property type="nucleotide sequence ID" value="XM_037358671.1"/>
</dbReference>
<name>A0A8H6TDE7_9AGAR</name>
<feature type="transmembrane region" description="Helical" evidence="5">
    <location>
        <begin position="162"/>
        <end position="182"/>
    </location>
</feature>
<feature type="transmembrane region" description="Helical" evidence="5">
    <location>
        <begin position="221"/>
        <end position="239"/>
    </location>
</feature>
<dbReference type="EMBL" id="JACAZF010000001">
    <property type="protein sequence ID" value="KAF7316558.1"/>
    <property type="molecule type" value="Genomic_DNA"/>
</dbReference>
<evidence type="ECO:0000313" key="6">
    <source>
        <dbReference type="EMBL" id="KAF7316558.1"/>
    </source>
</evidence>
<proteinExistence type="inferred from homology"/>
<evidence type="ECO:0000256" key="3">
    <source>
        <dbReference type="ARBA" id="ARBA00022989"/>
    </source>
</evidence>
<feature type="transmembrane region" description="Helical" evidence="5">
    <location>
        <begin position="137"/>
        <end position="156"/>
    </location>
</feature>
<dbReference type="GeneID" id="59341187"/>
<keyword evidence="3 5" id="KW-1133">Transmembrane helix</keyword>
<keyword evidence="2 5" id="KW-0812">Transmembrane</keyword>
<dbReference type="PANTHER" id="PTHR23291">
    <property type="entry name" value="BAX INHIBITOR-RELATED"/>
    <property type="match status" value="1"/>
</dbReference>
<dbReference type="Proteomes" id="UP000636479">
    <property type="component" value="Unassembled WGS sequence"/>
</dbReference>
<evidence type="ECO:0000313" key="7">
    <source>
        <dbReference type="Proteomes" id="UP000636479"/>
    </source>
</evidence>
<comment type="caution">
    <text evidence="6">The sequence shown here is derived from an EMBL/GenBank/DDBJ whole genome shotgun (WGS) entry which is preliminary data.</text>
</comment>
<evidence type="ECO:0000256" key="1">
    <source>
        <dbReference type="ARBA" id="ARBA00004141"/>
    </source>
</evidence>
<evidence type="ECO:0000256" key="2">
    <source>
        <dbReference type="ARBA" id="ARBA00022692"/>
    </source>
</evidence>
<dbReference type="GO" id="GO:0016020">
    <property type="term" value="C:membrane"/>
    <property type="evidence" value="ECO:0007669"/>
    <property type="project" value="UniProtKB-SubCell"/>
</dbReference>
<reference evidence="6" key="1">
    <citation type="submission" date="2020-05" db="EMBL/GenBank/DDBJ databases">
        <title>Mycena genomes resolve the evolution of fungal bioluminescence.</title>
        <authorList>
            <person name="Tsai I.J."/>
        </authorList>
    </citation>
    <scope>NUCLEOTIDE SEQUENCE</scope>
    <source>
        <strain evidence="6">171206Taipei</strain>
    </source>
</reference>
<dbReference type="PANTHER" id="PTHR23291:SF50">
    <property type="entry name" value="PROTEIN LIFEGUARD 4"/>
    <property type="match status" value="1"/>
</dbReference>
<comment type="subcellular location">
    <subcellularLocation>
        <location evidence="1">Membrane</location>
        <topology evidence="1">Multi-pass membrane protein</topology>
    </subcellularLocation>
</comment>
<protein>
    <submittedName>
        <fullName evidence="6">Uncharacterized protein</fullName>
    </submittedName>
</protein>
<accession>A0A8H6TDE7</accession>
<keyword evidence="7" id="KW-1185">Reference proteome</keyword>
<evidence type="ECO:0000256" key="5">
    <source>
        <dbReference type="RuleBase" id="RU004379"/>
    </source>
</evidence>
<dbReference type="AlphaFoldDB" id="A0A8H6TDE7"/>
<evidence type="ECO:0000256" key="4">
    <source>
        <dbReference type="ARBA" id="ARBA00023136"/>
    </source>
</evidence>
<dbReference type="InterPro" id="IPR006214">
    <property type="entry name" value="Bax_inhibitor_1-related"/>
</dbReference>